<protein>
    <submittedName>
        <fullName evidence="1">Uncharacterized protein</fullName>
    </submittedName>
</protein>
<evidence type="ECO:0000313" key="2">
    <source>
        <dbReference type="Proteomes" id="UP001500784"/>
    </source>
</evidence>
<proteinExistence type="predicted"/>
<dbReference type="EMBL" id="BAAALV010000002">
    <property type="protein sequence ID" value="GAA1905211.1"/>
    <property type="molecule type" value="Genomic_DNA"/>
</dbReference>
<reference evidence="1 2" key="1">
    <citation type="journal article" date="2019" name="Int. J. Syst. Evol. Microbiol.">
        <title>The Global Catalogue of Microorganisms (GCM) 10K type strain sequencing project: providing services to taxonomists for standard genome sequencing and annotation.</title>
        <authorList>
            <consortium name="The Broad Institute Genomics Platform"/>
            <consortium name="The Broad Institute Genome Sequencing Center for Infectious Disease"/>
            <person name="Wu L."/>
            <person name="Ma J."/>
        </authorList>
    </citation>
    <scope>NUCLEOTIDE SEQUENCE [LARGE SCALE GENOMIC DNA]</scope>
    <source>
        <strain evidence="1 2">JCM 13316</strain>
    </source>
</reference>
<dbReference type="Proteomes" id="UP001500784">
    <property type="component" value="Unassembled WGS sequence"/>
</dbReference>
<accession>A0ABN2NY98</accession>
<gene>
    <name evidence="1" type="ORF">GCM10009688_06510</name>
</gene>
<name>A0ABN2NY98_9MICC</name>
<organism evidence="1 2">
    <name type="scientific">Arthrobacter gandavensis</name>
    <dbReference type="NCBI Taxonomy" id="169960"/>
    <lineage>
        <taxon>Bacteria</taxon>
        <taxon>Bacillati</taxon>
        <taxon>Actinomycetota</taxon>
        <taxon>Actinomycetes</taxon>
        <taxon>Micrococcales</taxon>
        <taxon>Micrococcaceae</taxon>
        <taxon>Arthrobacter</taxon>
    </lineage>
</organism>
<sequence>MLYWVLDTNNVEDSCSGAILGAGMDEYVIVVETGYKLASANHKITPTEPMTRVAAEQMFTEMMDGGHPELLPEKNDTSFLEVSPVEFLRLHRAMGGAVELDRVTLARVHSTAH</sequence>
<comment type="caution">
    <text evidence="1">The sequence shown here is derived from an EMBL/GenBank/DDBJ whole genome shotgun (WGS) entry which is preliminary data.</text>
</comment>
<keyword evidence="2" id="KW-1185">Reference proteome</keyword>
<evidence type="ECO:0000313" key="1">
    <source>
        <dbReference type="EMBL" id="GAA1905211.1"/>
    </source>
</evidence>